<proteinExistence type="predicted"/>
<gene>
    <name evidence="1" type="ORF">CYMTET_17738</name>
</gene>
<dbReference type="AlphaFoldDB" id="A0AAE0L709"/>
<keyword evidence="2" id="KW-1185">Reference proteome</keyword>
<organism evidence="1 2">
    <name type="scientific">Cymbomonas tetramitiformis</name>
    <dbReference type="NCBI Taxonomy" id="36881"/>
    <lineage>
        <taxon>Eukaryota</taxon>
        <taxon>Viridiplantae</taxon>
        <taxon>Chlorophyta</taxon>
        <taxon>Pyramimonadophyceae</taxon>
        <taxon>Pyramimonadales</taxon>
        <taxon>Pyramimonadaceae</taxon>
        <taxon>Cymbomonas</taxon>
    </lineage>
</organism>
<accession>A0AAE0L709</accession>
<protein>
    <submittedName>
        <fullName evidence="1">Uncharacterized protein</fullName>
    </submittedName>
</protein>
<comment type="caution">
    <text evidence="1">The sequence shown here is derived from an EMBL/GenBank/DDBJ whole genome shotgun (WGS) entry which is preliminary data.</text>
</comment>
<dbReference type="EMBL" id="LGRX02007971">
    <property type="protein sequence ID" value="KAK3274070.1"/>
    <property type="molecule type" value="Genomic_DNA"/>
</dbReference>
<evidence type="ECO:0000313" key="1">
    <source>
        <dbReference type="EMBL" id="KAK3274070.1"/>
    </source>
</evidence>
<reference evidence="1 2" key="1">
    <citation type="journal article" date="2015" name="Genome Biol. Evol.">
        <title>Comparative Genomics of a Bacterivorous Green Alga Reveals Evolutionary Causalities and Consequences of Phago-Mixotrophic Mode of Nutrition.</title>
        <authorList>
            <person name="Burns J.A."/>
            <person name="Paasch A."/>
            <person name="Narechania A."/>
            <person name="Kim E."/>
        </authorList>
    </citation>
    <scope>NUCLEOTIDE SEQUENCE [LARGE SCALE GENOMIC DNA]</scope>
    <source>
        <strain evidence="1 2">PLY_AMNH</strain>
    </source>
</reference>
<dbReference type="Proteomes" id="UP001190700">
    <property type="component" value="Unassembled WGS sequence"/>
</dbReference>
<evidence type="ECO:0000313" key="2">
    <source>
        <dbReference type="Proteomes" id="UP001190700"/>
    </source>
</evidence>
<sequence length="78" mass="8507">MGHANVWNSHPKQYGLGALLPYVLQGHRFREDALSILLLLTEVHARHAVYSMSASDPPCQAVLGGVRSVALKALSVWT</sequence>
<name>A0AAE0L709_9CHLO</name>